<evidence type="ECO:0000256" key="3">
    <source>
        <dbReference type="PROSITE-ProRule" id="PRU01191"/>
    </source>
</evidence>
<keyword evidence="2" id="KW-0804">Transcription</keyword>
<dbReference type="InterPro" id="IPR005202">
    <property type="entry name" value="TF_GRAS"/>
</dbReference>
<dbReference type="PANTHER" id="PTHR31636">
    <property type="entry name" value="OSJNBA0084A10.13 PROTEIN-RELATED"/>
    <property type="match status" value="1"/>
</dbReference>
<dbReference type="EMBL" id="SDAM02000176">
    <property type="protein sequence ID" value="KAH6825282.1"/>
    <property type="molecule type" value="Genomic_DNA"/>
</dbReference>
<comment type="caution">
    <text evidence="4">The sequence shown here is derived from an EMBL/GenBank/DDBJ whole genome shotgun (WGS) entry which is preliminary data.</text>
</comment>
<evidence type="ECO:0000256" key="2">
    <source>
        <dbReference type="ARBA" id="ARBA00023163"/>
    </source>
</evidence>
<reference evidence="4 5" key="1">
    <citation type="journal article" date="2021" name="Nat. Commun.">
        <title>Incipient diploidization of the medicinal plant Perilla within 10,000 years.</title>
        <authorList>
            <person name="Zhang Y."/>
            <person name="Shen Q."/>
            <person name="Leng L."/>
            <person name="Zhang D."/>
            <person name="Chen S."/>
            <person name="Shi Y."/>
            <person name="Ning Z."/>
            <person name="Chen S."/>
        </authorList>
    </citation>
    <scope>NUCLEOTIDE SEQUENCE [LARGE SCALE GENOMIC DNA]</scope>
    <source>
        <strain evidence="5">cv. PC099</strain>
    </source>
</reference>
<keyword evidence="1" id="KW-0805">Transcription regulation</keyword>
<dbReference type="Proteomes" id="UP001190926">
    <property type="component" value="Unassembled WGS sequence"/>
</dbReference>
<accession>A0AAD4P415</accession>
<dbReference type="Pfam" id="PF03514">
    <property type="entry name" value="GRAS"/>
    <property type="match status" value="1"/>
</dbReference>
<comment type="caution">
    <text evidence="3">Lacks conserved residue(s) required for the propagation of feature annotation.</text>
</comment>
<protein>
    <submittedName>
        <fullName evidence="4">Uncharacterized protein</fullName>
    </submittedName>
</protein>
<evidence type="ECO:0000313" key="4">
    <source>
        <dbReference type="EMBL" id="KAH6825282.1"/>
    </source>
</evidence>
<feature type="region of interest" description="Leucine repeat II (LRII)" evidence="3">
    <location>
        <begin position="46"/>
        <end position="78"/>
    </location>
</feature>
<dbReference type="PROSITE" id="PS50985">
    <property type="entry name" value="GRAS"/>
    <property type="match status" value="1"/>
</dbReference>
<evidence type="ECO:0000256" key="1">
    <source>
        <dbReference type="ARBA" id="ARBA00023015"/>
    </source>
</evidence>
<sequence length="152" mass="16691">MPLCALALRAKHCAEGVHAGNARNTRGTDHFKITVVATGTKCVIEEAGVRLRSLASSLNICFSFHVITLEDFVKLQLSMLDLDNEEAVLVYGLHALEKLVSSLNELEALMRVITRISPRVMIIIDAATNVNSPVFMDRFVKALLYCGALFDS</sequence>
<organism evidence="4 5">
    <name type="scientific">Perilla frutescens var. hirtella</name>
    <name type="common">Perilla citriodora</name>
    <name type="synonym">Perilla setoyensis</name>
    <dbReference type="NCBI Taxonomy" id="608512"/>
    <lineage>
        <taxon>Eukaryota</taxon>
        <taxon>Viridiplantae</taxon>
        <taxon>Streptophyta</taxon>
        <taxon>Embryophyta</taxon>
        <taxon>Tracheophyta</taxon>
        <taxon>Spermatophyta</taxon>
        <taxon>Magnoliopsida</taxon>
        <taxon>eudicotyledons</taxon>
        <taxon>Gunneridae</taxon>
        <taxon>Pentapetalae</taxon>
        <taxon>asterids</taxon>
        <taxon>lamiids</taxon>
        <taxon>Lamiales</taxon>
        <taxon>Lamiaceae</taxon>
        <taxon>Nepetoideae</taxon>
        <taxon>Elsholtzieae</taxon>
        <taxon>Perilla</taxon>
    </lineage>
</organism>
<evidence type="ECO:0000313" key="5">
    <source>
        <dbReference type="Proteomes" id="UP001190926"/>
    </source>
</evidence>
<dbReference type="AlphaFoldDB" id="A0AAD4P415"/>
<keyword evidence="5" id="KW-1185">Reference proteome</keyword>
<gene>
    <name evidence="4" type="ORF">C2S53_007006</name>
</gene>
<proteinExistence type="inferred from homology"/>
<comment type="similarity">
    <text evidence="3">Belongs to the GRAS family.</text>
</comment>
<name>A0AAD4P415_PERFH</name>